<dbReference type="KEGG" id="tva:4773815"/>
<dbReference type="RefSeq" id="XP_001328031.1">
    <property type="nucleotide sequence ID" value="XM_001327996.1"/>
</dbReference>
<dbReference type="InterPro" id="IPR001806">
    <property type="entry name" value="Small_GTPase"/>
</dbReference>
<keyword evidence="4" id="KW-0472">Membrane</keyword>
<reference evidence="6" key="2">
    <citation type="journal article" date="2007" name="Science">
        <title>Draft genome sequence of the sexually transmitted pathogen Trichomonas vaginalis.</title>
        <authorList>
            <person name="Carlton J.M."/>
            <person name="Hirt R.P."/>
            <person name="Silva J.C."/>
            <person name="Delcher A.L."/>
            <person name="Schatz M."/>
            <person name="Zhao Q."/>
            <person name="Wortman J.R."/>
            <person name="Bidwell S.L."/>
            <person name="Alsmark U.C.M."/>
            <person name="Besteiro S."/>
            <person name="Sicheritz-Ponten T."/>
            <person name="Noel C.J."/>
            <person name="Dacks J.B."/>
            <person name="Foster P.G."/>
            <person name="Simillion C."/>
            <person name="Van de Peer Y."/>
            <person name="Miranda-Saavedra D."/>
            <person name="Barton G.J."/>
            <person name="Westrop G.D."/>
            <person name="Mueller S."/>
            <person name="Dessi D."/>
            <person name="Fiori P.L."/>
            <person name="Ren Q."/>
            <person name="Paulsen I."/>
            <person name="Zhang H."/>
            <person name="Bastida-Corcuera F.D."/>
            <person name="Simoes-Barbosa A."/>
            <person name="Brown M.T."/>
            <person name="Hayes R.D."/>
            <person name="Mukherjee M."/>
            <person name="Okumura C.Y."/>
            <person name="Schneider R."/>
            <person name="Smith A.J."/>
            <person name="Vanacova S."/>
            <person name="Villalvazo M."/>
            <person name="Haas B.J."/>
            <person name="Pertea M."/>
            <person name="Feldblyum T.V."/>
            <person name="Utterback T.R."/>
            <person name="Shu C.L."/>
            <person name="Osoegawa K."/>
            <person name="de Jong P.J."/>
            <person name="Hrdy I."/>
            <person name="Horvathova L."/>
            <person name="Zubacova Z."/>
            <person name="Dolezal P."/>
            <person name="Malik S.B."/>
            <person name="Logsdon J.M. Jr."/>
            <person name="Henze K."/>
            <person name="Gupta A."/>
            <person name="Wang C.C."/>
            <person name="Dunne R.L."/>
            <person name="Upcroft J.A."/>
            <person name="Upcroft P."/>
            <person name="White O."/>
            <person name="Salzberg S.L."/>
            <person name="Tang P."/>
            <person name="Chiu C.-H."/>
            <person name="Lee Y.-S."/>
            <person name="Embley T.M."/>
            <person name="Coombs G.H."/>
            <person name="Mottram J.C."/>
            <person name="Tachezy J."/>
            <person name="Fraser-Liggett C.M."/>
            <person name="Johnson P.J."/>
        </authorList>
    </citation>
    <scope>NUCLEOTIDE SEQUENCE [LARGE SCALE GENOMIC DNA]</scope>
    <source>
        <strain evidence="6">G3</strain>
    </source>
</reference>
<dbReference type="VEuPathDB" id="TrichDB:TVAGG3_0259620"/>
<dbReference type="SMART" id="SM00176">
    <property type="entry name" value="RAN"/>
    <property type="match status" value="1"/>
</dbReference>
<dbReference type="GO" id="GO:0016020">
    <property type="term" value="C:membrane"/>
    <property type="evidence" value="ECO:0000318"/>
    <property type="project" value="GO_Central"/>
</dbReference>
<dbReference type="GO" id="GO:0005525">
    <property type="term" value="F:GTP binding"/>
    <property type="evidence" value="ECO:0007669"/>
    <property type="project" value="InterPro"/>
</dbReference>
<reference evidence="6" key="1">
    <citation type="submission" date="2006-10" db="EMBL/GenBank/DDBJ databases">
        <authorList>
            <person name="Amadeo P."/>
            <person name="Zhao Q."/>
            <person name="Wortman J."/>
            <person name="Fraser-Liggett C."/>
            <person name="Carlton J."/>
        </authorList>
    </citation>
    <scope>NUCLEOTIDE SEQUENCE</scope>
    <source>
        <strain evidence="6">G3</strain>
    </source>
</reference>
<comment type="subcellular location">
    <subcellularLocation>
        <location evidence="1">Endomembrane system</location>
    </subcellularLocation>
</comment>
<dbReference type="PANTHER" id="PTHR47979">
    <property type="entry name" value="DRAB11-RELATED"/>
    <property type="match status" value="1"/>
</dbReference>
<feature type="compositionally biased region" description="Polar residues" evidence="5">
    <location>
        <begin position="178"/>
        <end position="195"/>
    </location>
</feature>
<feature type="region of interest" description="Disordered" evidence="5">
    <location>
        <begin position="172"/>
        <end position="195"/>
    </location>
</feature>
<organism evidence="6 7">
    <name type="scientific">Trichomonas vaginalis (strain ATCC PRA-98 / G3)</name>
    <dbReference type="NCBI Taxonomy" id="412133"/>
    <lineage>
        <taxon>Eukaryota</taxon>
        <taxon>Metamonada</taxon>
        <taxon>Parabasalia</taxon>
        <taxon>Trichomonadida</taxon>
        <taxon>Trichomonadidae</taxon>
        <taxon>Trichomonas</taxon>
    </lineage>
</organism>
<accession>A0A8U0WNW6</accession>
<evidence type="ECO:0000256" key="4">
    <source>
        <dbReference type="ARBA" id="ARBA00023136"/>
    </source>
</evidence>
<dbReference type="Gene3D" id="3.40.50.300">
    <property type="entry name" value="P-loop containing nucleotide triphosphate hydrolases"/>
    <property type="match status" value="1"/>
</dbReference>
<evidence type="ECO:0000313" key="6">
    <source>
        <dbReference type="EMBL" id="EAY15808.1"/>
    </source>
</evidence>
<dbReference type="FunFam" id="3.40.50.300:FF:000586">
    <property type="entry name" value="Rab family GTPase"/>
    <property type="match status" value="1"/>
</dbReference>
<dbReference type="CDD" id="cd00154">
    <property type="entry name" value="Rab"/>
    <property type="match status" value="1"/>
</dbReference>
<dbReference type="SMR" id="A0A8U0WNW6"/>
<proteinExistence type="inferred from homology"/>
<dbReference type="PRINTS" id="PR00449">
    <property type="entry name" value="RASTRNSFRMNG"/>
</dbReference>
<dbReference type="EMBL" id="DS113250">
    <property type="protein sequence ID" value="EAY15808.1"/>
    <property type="molecule type" value="Genomic_DNA"/>
</dbReference>
<dbReference type="GO" id="GO:0006887">
    <property type="term" value="P:exocytosis"/>
    <property type="evidence" value="ECO:0000318"/>
    <property type="project" value="GO_Central"/>
</dbReference>
<dbReference type="Pfam" id="PF00071">
    <property type="entry name" value="Ras"/>
    <property type="match status" value="1"/>
</dbReference>
<evidence type="ECO:0000256" key="2">
    <source>
        <dbReference type="ARBA" id="ARBA00006270"/>
    </source>
</evidence>
<evidence type="ECO:0000256" key="3">
    <source>
        <dbReference type="ARBA" id="ARBA00022741"/>
    </source>
</evidence>
<dbReference type="AlphaFoldDB" id="A0A8U0WNW6"/>
<dbReference type="SMART" id="SM00173">
    <property type="entry name" value="RAS"/>
    <property type="match status" value="1"/>
</dbReference>
<dbReference type="GO" id="GO:0012505">
    <property type="term" value="C:endomembrane system"/>
    <property type="evidence" value="ECO:0007669"/>
    <property type="project" value="UniProtKB-SubCell"/>
</dbReference>
<dbReference type="SMART" id="SM00174">
    <property type="entry name" value="RHO"/>
    <property type="match status" value="1"/>
</dbReference>
<dbReference type="GO" id="GO:0003924">
    <property type="term" value="F:GTPase activity"/>
    <property type="evidence" value="ECO:0000318"/>
    <property type="project" value="GO_Central"/>
</dbReference>
<dbReference type="InterPro" id="IPR005225">
    <property type="entry name" value="Small_GTP-bd"/>
</dbReference>
<dbReference type="InterPro" id="IPR050209">
    <property type="entry name" value="Rab_GTPases_membrane_traffic"/>
</dbReference>
<dbReference type="InterPro" id="IPR027417">
    <property type="entry name" value="P-loop_NTPase"/>
</dbReference>
<protein>
    <submittedName>
        <fullName evidence="6">Small GTP-binding protein, putative</fullName>
    </submittedName>
</protein>
<dbReference type="OMA" id="HEEYALF"/>
<sequence length="195" mass="21444">MESSSTFKFIIIGSSGVGKTALLRRLVENKFVHDQQSTIGVEFDSTSIEVDDQVVKLQIWDTAGQERFRSIAKAYFRNAVGVVLVFDVTERRTFDDVNMWLNDVHSLCDPSARVILVGNKTDLADSRVIPVSEAEAYANHRKLAYIETSARAGDNVKAVFTKLATEVYRSSAKDPSVNPKSITATGSTTEKSGCC</sequence>
<keyword evidence="3" id="KW-0547">Nucleotide-binding</keyword>
<dbReference type="SUPFAM" id="SSF52540">
    <property type="entry name" value="P-loop containing nucleoside triphosphate hydrolases"/>
    <property type="match status" value="1"/>
</dbReference>
<dbReference type="NCBIfam" id="TIGR00231">
    <property type="entry name" value="small_GTP"/>
    <property type="match status" value="1"/>
</dbReference>
<evidence type="ECO:0000313" key="7">
    <source>
        <dbReference type="Proteomes" id="UP000001542"/>
    </source>
</evidence>
<evidence type="ECO:0000256" key="1">
    <source>
        <dbReference type="ARBA" id="ARBA00004308"/>
    </source>
</evidence>
<keyword evidence="7" id="KW-1185">Reference proteome</keyword>
<dbReference type="SMART" id="SM00175">
    <property type="entry name" value="RAB"/>
    <property type="match status" value="1"/>
</dbReference>
<dbReference type="OrthoDB" id="9989112at2759"/>
<comment type="similarity">
    <text evidence="2">Belongs to the small GTPase superfamily. Rab family.</text>
</comment>
<dbReference type="Proteomes" id="UP000001542">
    <property type="component" value="Unassembled WGS sequence"/>
</dbReference>
<name>A0A8U0WNW6_TRIV3</name>
<gene>
    <name evidence="6" type="ORF">TVAG_159810</name>
</gene>
<evidence type="ECO:0000256" key="5">
    <source>
        <dbReference type="SAM" id="MobiDB-lite"/>
    </source>
</evidence>